<name>A0A7V0T5K3_UNCW3</name>
<feature type="transmembrane region" description="Helical" evidence="6">
    <location>
        <begin position="184"/>
        <end position="200"/>
    </location>
</feature>
<feature type="transmembrane region" description="Helical" evidence="6">
    <location>
        <begin position="237"/>
        <end position="261"/>
    </location>
</feature>
<dbReference type="EMBL" id="DSBX01000189">
    <property type="protein sequence ID" value="HDQ99599.1"/>
    <property type="molecule type" value="Genomic_DNA"/>
</dbReference>
<dbReference type="SUPFAM" id="SSF54631">
    <property type="entry name" value="CBS-domain pair"/>
    <property type="match status" value="1"/>
</dbReference>
<feature type="transmembrane region" description="Helical" evidence="6">
    <location>
        <begin position="6"/>
        <end position="24"/>
    </location>
</feature>
<keyword evidence="5" id="KW-0129">CBS domain</keyword>
<dbReference type="Gene3D" id="3.10.580.10">
    <property type="entry name" value="CBS-domain"/>
    <property type="match status" value="1"/>
</dbReference>
<dbReference type="GO" id="GO:0015297">
    <property type="term" value="F:antiporter activity"/>
    <property type="evidence" value="ECO:0007669"/>
    <property type="project" value="InterPro"/>
</dbReference>
<dbReference type="GO" id="GO:1902600">
    <property type="term" value="P:proton transmembrane transport"/>
    <property type="evidence" value="ECO:0007669"/>
    <property type="project" value="InterPro"/>
</dbReference>
<sequence length="484" mass="51638">APLSLLALGIIGFMIGGELKLAVFRRQGGQMLALLVAEVLGAFVVVTALVGLVTGNWLLAMLLGAIASATAPAATADVLWEYRTLGVLTKTTLVIVALDDGLALLLFGFTAAIARTVLGGDGFTALTVLRPLYDIAGALALGAAVAVAFHFIQRRMREKELVLAFALGSILLLVGAAEALRVDMILAAMVFGAVFVNLAGKSGESVFSIVQRFAPPIYVLFFVLAGARLRLGALSGVMWLAAFVYLVGRSGGKFLGVWVVSRIGRAPEVVRRYLGLTLLSQAGVAIGLAILSARIFADHPEVSVAIVGIVTATVFLSELFGPPAVKYAVTKAGEVGRNVTEEDLLESFRVGDVMRTDQPAIRLRAPLAEVLDTVARGDAVYFPVVGDDGALRGVITLEGLKATLNMPHVGPLLVAQDLMEESSHTVTPNESLLEAQQLMRDRNRDYLAVVDPETRQRLVGFLIERRVHRVLQEEIARRREVVDA</sequence>
<dbReference type="InterPro" id="IPR006153">
    <property type="entry name" value="Cation/H_exchanger_TM"/>
</dbReference>
<evidence type="ECO:0000256" key="5">
    <source>
        <dbReference type="PROSITE-ProRule" id="PRU00703"/>
    </source>
</evidence>
<feature type="transmembrane region" description="Helical" evidence="6">
    <location>
        <begin position="273"/>
        <end position="296"/>
    </location>
</feature>
<organism evidence="8">
    <name type="scientific">candidate division WOR-3 bacterium</name>
    <dbReference type="NCBI Taxonomy" id="2052148"/>
    <lineage>
        <taxon>Bacteria</taxon>
        <taxon>Bacteria division WOR-3</taxon>
    </lineage>
</organism>
<keyword evidence="2 6" id="KW-0812">Transmembrane</keyword>
<feature type="non-terminal residue" evidence="8">
    <location>
        <position position="1"/>
    </location>
</feature>
<dbReference type="PANTHER" id="PTHR43021:SF2">
    <property type="entry name" value="CATION_H+ EXCHANGER DOMAIN-CONTAINING PROTEIN"/>
    <property type="match status" value="1"/>
</dbReference>
<dbReference type="GO" id="GO:0016020">
    <property type="term" value="C:membrane"/>
    <property type="evidence" value="ECO:0007669"/>
    <property type="project" value="UniProtKB-SubCell"/>
</dbReference>
<feature type="transmembrane region" description="Helical" evidence="6">
    <location>
        <begin position="302"/>
        <end position="321"/>
    </location>
</feature>
<keyword evidence="4 6" id="KW-0472">Membrane</keyword>
<dbReference type="InterPro" id="IPR000644">
    <property type="entry name" value="CBS_dom"/>
</dbReference>
<accession>A0A7V0T5K3</accession>
<gene>
    <name evidence="8" type="ORF">ENN51_04860</name>
</gene>
<feature type="transmembrane region" description="Helical" evidence="6">
    <location>
        <begin position="31"/>
        <end position="51"/>
    </location>
</feature>
<dbReference type="Gene3D" id="1.20.1530.20">
    <property type="match status" value="1"/>
</dbReference>
<dbReference type="PROSITE" id="PS51371">
    <property type="entry name" value="CBS"/>
    <property type="match status" value="2"/>
</dbReference>
<dbReference type="PANTHER" id="PTHR43021">
    <property type="entry name" value="NA(+)/H(+) ANTIPORTER-RELATED"/>
    <property type="match status" value="1"/>
</dbReference>
<feature type="transmembrane region" description="Helical" evidence="6">
    <location>
        <begin position="161"/>
        <end position="178"/>
    </location>
</feature>
<evidence type="ECO:0000256" key="6">
    <source>
        <dbReference type="SAM" id="Phobius"/>
    </source>
</evidence>
<dbReference type="InterPro" id="IPR046342">
    <property type="entry name" value="CBS_dom_sf"/>
</dbReference>
<protein>
    <submittedName>
        <fullName evidence="8">CBS domain-containing protein</fullName>
    </submittedName>
</protein>
<evidence type="ECO:0000256" key="2">
    <source>
        <dbReference type="ARBA" id="ARBA00022692"/>
    </source>
</evidence>
<feature type="transmembrane region" description="Helical" evidence="6">
    <location>
        <begin position="212"/>
        <end position="231"/>
    </location>
</feature>
<evidence type="ECO:0000256" key="4">
    <source>
        <dbReference type="ARBA" id="ARBA00023136"/>
    </source>
</evidence>
<dbReference type="AlphaFoldDB" id="A0A7V0T5K3"/>
<evidence type="ECO:0000256" key="1">
    <source>
        <dbReference type="ARBA" id="ARBA00004141"/>
    </source>
</evidence>
<feature type="transmembrane region" description="Helical" evidence="6">
    <location>
        <begin position="57"/>
        <end position="80"/>
    </location>
</feature>
<dbReference type="Pfam" id="PF00571">
    <property type="entry name" value="CBS"/>
    <property type="match status" value="2"/>
</dbReference>
<feature type="transmembrane region" description="Helical" evidence="6">
    <location>
        <begin position="133"/>
        <end position="152"/>
    </location>
</feature>
<reference evidence="8" key="1">
    <citation type="journal article" date="2020" name="mSystems">
        <title>Genome- and Community-Level Interaction Insights into Carbon Utilization and Element Cycling Functions of Hydrothermarchaeota in Hydrothermal Sediment.</title>
        <authorList>
            <person name="Zhou Z."/>
            <person name="Liu Y."/>
            <person name="Xu W."/>
            <person name="Pan J."/>
            <person name="Luo Z.H."/>
            <person name="Li M."/>
        </authorList>
    </citation>
    <scope>NUCLEOTIDE SEQUENCE [LARGE SCALE GENOMIC DNA]</scope>
    <source>
        <strain evidence="8">SpSt-1182</strain>
    </source>
</reference>
<feature type="transmembrane region" description="Helical" evidence="6">
    <location>
        <begin position="92"/>
        <end position="113"/>
    </location>
</feature>
<dbReference type="Pfam" id="PF00999">
    <property type="entry name" value="Na_H_Exchanger"/>
    <property type="match status" value="1"/>
</dbReference>
<comment type="caution">
    <text evidence="8">The sequence shown here is derived from an EMBL/GenBank/DDBJ whole genome shotgun (WGS) entry which is preliminary data.</text>
</comment>
<keyword evidence="3 6" id="KW-1133">Transmembrane helix</keyword>
<feature type="domain" description="CBS" evidence="7">
    <location>
        <begin position="354"/>
        <end position="412"/>
    </location>
</feature>
<evidence type="ECO:0000313" key="8">
    <source>
        <dbReference type="EMBL" id="HDQ99599.1"/>
    </source>
</evidence>
<dbReference type="Proteomes" id="UP000885672">
    <property type="component" value="Unassembled WGS sequence"/>
</dbReference>
<evidence type="ECO:0000259" key="7">
    <source>
        <dbReference type="PROSITE" id="PS51371"/>
    </source>
</evidence>
<comment type="subcellular location">
    <subcellularLocation>
        <location evidence="1">Membrane</location>
        <topology evidence="1">Multi-pass membrane protein</topology>
    </subcellularLocation>
</comment>
<proteinExistence type="predicted"/>
<feature type="domain" description="CBS" evidence="7">
    <location>
        <begin position="419"/>
        <end position="477"/>
    </location>
</feature>
<dbReference type="SMART" id="SM00116">
    <property type="entry name" value="CBS"/>
    <property type="match status" value="2"/>
</dbReference>
<evidence type="ECO:0000256" key="3">
    <source>
        <dbReference type="ARBA" id="ARBA00022989"/>
    </source>
</evidence>
<dbReference type="InterPro" id="IPR038770">
    <property type="entry name" value="Na+/solute_symporter_sf"/>
</dbReference>